<dbReference type="RefSeq" id="WP_030197124.1">
    <property type="nucleotide sequence ID" value="NZ_BMNZ01000002.1"/>
</dbReference>
<dbReference type="Gene3D" id="3.40.50.12780">
    <property type="entry name" value="N-terminal domain of ligase-like"/>
    <property type="match status" value="1"/>
</dbReference>
<name>A0ABQ2HQZ6_9MICO</name>
<dbReference type="InterPro" id="IPR053158">
    <property type="entry name" value="CapK_Type1_Caps_Biosynth"/>
</dbReference>
<organism evidence="1 2">
    <name type="scientific">Terrabacter tumescens</name>
    <dbReference type="NCBI Taxonomy" id="60443"/>
    <lineage>
        <taxon>Bacteria</taxon>
        <taxon>Bacillati</taxon>
        <taxon>Actinomycetota</taxon>
        <taxon>Actinomycetes</taxon>
        <taxon>Micrococcales</taxon>
        <taxon>Intrasporangiaceae</taxon>
        <taxon>Terrabacter</taxon>
    </lineage>
</organism>
<dbReference type="PANTHER" id="PTHR36932">
    <property type="entry name" value="CAPSULAR POLYSACCHARIDE BIOSYNTHESIS PROTEIN"/>
    <property type="match status" value="1"/>
</dbReference>
<keyword evidence="2" id="KW-1185">Reference proteome</keyword>
<evidence type="ECO:0000313" key="2">
    <source>
        <dbReference type="Proteomes" id="UP000623461"/>
    </source>
</evidence>
<protein>
    <recommendedName>
        <fullName evidence="3">Phenylacetate-CoA ligase</fullName>
    </recommendedName>
</protein>
<dbReference type="PANTHER" id="PTHR36932:SF1">
    <property type="entry name" value="CAPSULAR POLYSACCHARIDE BIOSYNTHESIS PROTEIN"/>
    <property type="match status" value="1"/>
</dbReference>
<sequence>MSDPVSRPTALPGYEPMGAAVRSDAERFPALDHGGRERLDALRHHAYAPAWSHACGDLLTAADHAAIAEWARDVPAIAAGATDQPPDWLLAETERLARVVPHLRRLGIRDWRDVPTTTRADLARGVADFVPVDLPLDRVVQGTSSGSSGSALVIPWHPVDIAKDLALLDLLLAGVGVQWREDPSRMGLLSVVDQEQAFTYASAMTLRGGQSMSRVSLHPSAWPDDDARRAFLTGADPQVVTGSALTLQTYAALDLPCSPLALVSGAVDLATPARAHLESAFGAPVLDLYGLREVGPVACETAAGAGHVLVPRRMWVEVVDDGGQPVPDGVPGDLTVSSLENPYLPLLRYRTGDRGALVGTGAGRRVVGLEGRSAIVFTAGDGRRVQSVELTQQLQRFGVRAWSVRQDADGAVTARCLGGDGEGLRRALEALLDRPVAVEPVADAADLGPGKPRRFASAP</sequence>
<accession>A0ABQ2HQZ6</accession>
<dbReference type="SUPFAM" id="SSF56801">
    <property type="entry name" value="Acetyl-CoA synthetase-like"/>
    <property type="match status" value="1"/>
</dbReference>
<proteinExistence type="predicted"/>
<reference evidence="2" key="1">
    <citation type="journal article" date="2019" name="Int. J. Syst. Evol. Microbiol.">
        <title>The Global Catalogue of Microorganisms (GCM) 10K type strain sequencing project: providing services to taxonomists for standard genome sequencing and annotation.</title>
        <authorList>
            <consortium name="The Broad Institute Genomics Platform"/>
            <consortium name="The Broad Institute Genome Sequencing Center for Infectious Disease"/>
            <person name="Wu L."/>
            <person name="Ma J."/>
        </authorList>
    </citation>
    <scope>NUCLEOTIDE SEQUENCE [LARGE SCALE GENOMIC DNA]</scope>
    <source>
        <strain evidence="2">JCM 1365</strain>
    </source>
</reference>
<evidence type="ECO:0008006" key="3">
    <source>
        <dbReference type="Google" id="ProtNLM"/>
    </source>
</evidence>
<dbReference type="EMBL" id="BMNZ01000002">
    <property type="protein sequence ID" value="GGM85871.1"/>
    <property type="molecule type" value="Genomic_DNA"/>
</dbReference>
<comment type="caution">
    <text evidence="1">The sequence shown here is derived from an EMBL/GenBank/DDBJ whole genome shotgun (WGS) entry which is preliminary data.</text>
</comment>
<evidence type="ECO:0000313" key="1">
    <source>
        <dbReference type="EMBL" id="GGM85871.1"/>
    </source>
</evidence>
<gene>
    <name evidence="1" type="ORF">GCM10009721_08210</name>
</gene>
<dbReference type="Proteomes" id="UP000623461">
    <property type="component" value="Unassembled WGS sequence"/>
</dbReference>
<dbReference type="InterPro" id="IPR042099">
    <property type="entry name" value="ANL_N_sf"/>
</dbReference>